<evidence type="ECO:0000256" key="1">
    <source>
        <dbReference type="SAM" id="SignalP"/>
    </source>
</evidence>
<accession>A0A0N4ZI49</accession>
<dbReference type="Proteomes" id="UP000038045">
    <property type="component" value="Unplaced"/>
</dbReference>
<feature type="chain" id="PRO_5005891744" evidence="1">
    <location>
        <begin position="22"/>
        <end position="231"/>
    </location>
</feature>
<reference evidence="3" key="1">
    <citation type="submission" date="2017-02" db="UniProtKB">
        <authorList>
            <consortium name="WormBaseParasite"/>
        </authorList>
    </citation>
    <scope>IDENTIFICATION</scope>
</reference>
<keyword evidence="1" id="KW-0732">Signal</keyword>
<proteinExistence type="predicted"/>
<keyword evidence="2" id="KW-1185">Reference proteome</keyword>
<evidence type="ECO:0000313" key="3">
    <source>
        <dbReference type="WBParaSite" id="PTRK_0000760300.1"/>
    </source>
</evidence>
<name>A0A0N4ZI49_PARTI</name>
<protein>
    <submittedName>
        <fullName evidence="3">NTR domain-containing protein</fullName>
    </submittedName>
</protein>
<feature type="signal peptide" evidence="1">
    <location>
        <begin position="1"/>
        <end position="21"/>
    </location>
</feature>
<sequence length="231" mass="25991">MPLILSIVFALLTTFPKATYSCSPQMQCNNVGHGKDLVGEYSPNVQWSFNSKGLNVNNQPTSLDEVKEKILADIKHIVDTSKKEVNKKLVLAGVTFTRNGALTRFKECTFKSDPSNTCGRIECRANEAVTWGTSGNKLDITITKSNVGIPQHYIKNDICYENKKGLCAGNPNAKKNGRAVWLPFRVRVQFKVTPEVPKVCDSHWDEIKREIETNLMTKHPVRGLSWHKKME</sequence>
<evidence type="ECO:0000313" key="2">
    <source>
        <dbReference type="Proteomes" id="UP000038045"/>
    </source>
</evidence>
<dbReference type="WBParaSite" id="PTRK_0000760300.1">
    <property type="protein sequence ID" value="PTRK_0000760300.1"/>
    <property type="gene ID" value="PTRK_0000760300"/>
</dbReference>
<organism evidence="2 3">
    <name type="scientific">Parastrongyloides trichosuri</name>
    <name type="common">Possum-specific nematode worm</name>
    <dbReference type="NCBI Taxonomy" id="131310"/>
    <lineage>
        <taxon>Eukaryota</taxon>
        <taxon>Metazoa</taxon>
        <taxon>Ecdysozoa</taxon>
        <taxon>Nematoda</taxon>
        <taxon>Chromadorea</taxon>
        <taxon>Rhabditida</taxon>
        <taxon>Tylenchina</taxon>
        <taxon>Panagrolaimomorpha</taxon>
        <taxon>Strongyloidoidea</taxon>
        <taxon>Strongyloididae</taxon>
        <taxon>Parastrongyloides</taxon>
    </lineage>
</organism>
<dbReference type="AlphaFoldDB" id="A0A0N4ZI49"/>